<dbReference type="OrthoDB" id="4924147at2759"/>
<evidence type="ECO:0000313" key="2">
    <source>
        <dbReference type="EMBL" id="KAH0967350.1"/>
    </source>
</evidence>
<keyword evidence="3" id="KW-1185">Reference proteome</keyword>
<dbReference type="RefSeq" id="XP_044724863.1">
    <property type="nucleotide sequence ID" value="XM_044861230.1"/>
</dbReference>
<evidence type="ECO:0000256" key="1">
    <source>
        <dbReference type="SAM" id="MobiDB-lite"/>
    </source>
</evidence>
<accession>A0A9P8N5K4</accession>
<gene>
    <name evidence="2" type="ORF">HRG_02759</name>
</gene>
<dbReference type="GeneID" id="68351888"/>
<sequence length="126" mass="14016">MCTYARTVFECKHHAWGRRLKLCAVAESHRAGDLPSGCALRKPHGLHSRRVPRQCHKCSELDRKRSLLRAKLDECREMFHRQYPEYGIGLDIGAGEDMEQASDGLGSEDEDGGMGSDTSRSVTAGI</sequence>
<dbReference type="Proteomes" id="UP000824596">
    <property type="component" value="Unassembled WGS sequence"/>
</dbReference>
<feature type="region of interest" description="Disordered" evidence="1">
    <location>
        <begin position="97"/>
        <end position="126"/>
    </location>
</feature>
<evidence type="ECO:0000313" key="3">
    <source>
        <dbReference type="Proteomes" id="UP000824596"/>
    </source>
</evidence>
<protein>
    <submittedName>
        <fullName evidence="2">Uncharacterized protein</fullName>
    </submittedName>
</protein>
<name>A0A9P8N5K4_9HYPO</name>
<comment type="caution">
    <text evidence="2">The sequence shown here is derived from an EMBL/GenBank/DDBJ whole genome shotgun (WGS) entry which is preliminary data.</text>
</comment>
<dbReference type="AlphaFoldDB" id="A0A9P8N5K4"/>
<organism evidence="2 3">
    <name type="scientific">Hirsutella rhossiliensis</name>
    <dbReference type="NCBI Taxonomy" id="111463"/>
    <lineage>
        <taxon>Eukaryota</taxon>
        <taxon>Fungi</taxon>
        <taxon>Dikarya</taxon>
        <taxon>Ascomycota</taxon>
        <taxon>Pezizomycotina</taxon>
        <taxon>Sordariomycetes</taxon>
        <taxon>Hypocreomycetidae</taxon>
        <taxon>Hypocreales</taxon>
        <taxon>Ophiocordycipitaceae</taxon>
        <taxon>Hirsutella</taxon>
    </lineage>
</organism>
<proteinExistence type="predicted"/>
<reference evidence="2" key="1">
    <citation type="submission" date="2021-09" db="EMBL/GenBank/DDBJ databases">
        <title>A high-quality genome of the endoparasitic fungus Hirsutella rhossiliensis with a comparison of Hirsutella genomes reveals transposable elements contributing to genome size variation.</title>
        <authorList>
            <person name="Lin R."/>
            <person name="Jiao Y."/>
            <person name="Sun X."/>
            <person name="Ling J."/>
            <person name="Xie B."/>
            <person name="Cheng X."/>
        </authorList>
    </citation>
    <scope>NUCLEOTIDE SEQUENCE</scope>
    <source>
        <strain evidence="2">HR02</strain>
    </source>
</reference>
<feature type="compositionally biased region" description="Acidic residues" evidence="1">
    <location>
        <begin position="97"/>
        <end position="112"/>
    </location>
</feature>
<dbReference type="EMBL" id="JAIZPD010000002">
    <property type="protein sequence ID" value="KAH0967350.1"/>
    <property type="molecule type" value="Genomic_DNA"/>
</dbReference>